<sequence>MLKFAIMQFTVYLALLALAHRSWAQPAYGYSEYPEHSDLDTAAQDHHEEQHREDNETPMPYSFQYSANDPEGSHSHSATSDGNTVTGEYSIQLADGRMRTVKYTADENGYRAEIVTNELGTESKNPADVIIKSSAPTGPDAALEGSPAAVAAPAPAPAPAEVEATETPAAKTDPDDASASQLDHVFVQSPTAYNSERQQRQKYRYYGSRYAHYGTLANNNKEFLVSRGVLVTLSCLVAIVVSQEESYPPQPFEFSYTAQDPEGSHSHSQQGDGAGKVTGEYTITLADGRSRTVKYTADENGYRAEIITNELGTESKNPADVTIQSTAPTGAEAALQGPSASAAKAAASYADPVYVPYAYVANHY</sequence>
<feature type="compositionally biased region" description="Polar residues" evidence="3">
    <location>
        <begin position="75"/>
        <end position="85"/>
    </location>
</feature>
<feature type="region of interest" description="Disordered" evidence="3">
    <location>
        <begin position="41"/>
        <end position="85"/>
    </location>
</feature>
<dbReference type="GO" id="GO:0005615">
    <property type="term" value="C:extracellular space"/>
    <property type="evidence" value="ECO:0007669"/>
    <property type="project" value="TreeGrafter"/>
</dbReference>
<feature type="compositionally biased region" description="Basic and acidic residues" evidence="3">
    <location>
        <begin position="41"/>
        <end position="55"/>
    </location>
</feature>
<dbReference type="PANTHER" id="PTHR12236:SF79">
    <property type="entry name" value="CUTICULAR PROTEIN 50CB-RELATED"/>
    <property type="match status" value="1"/>
</dbReference>
<dbReference type="OrthoDB" id="6630425at2759"/>
<reference evidence="5" key="1">
    <citation type="submission" date="2021-01" db="UniProtKB">
        <authorList>
            <consortium name="EnsemblMetazoa"/>
        </authorList>
    </citation>
    <scope>IDENTIFICATION</scope>
</reference>
<keyword evidence="6" id="KW-1185">Reference proteome</keyword>
<dbReference type="InterPro" id="IPR051217">
    <property type="entry name" value="Insect_Cuticle_Struc_Prot"/>
</dbReference>
<dbReference type="GO" id="GO:0031012">
    <property type="term" value="C:extracellular matrix"/>
    <property type="evidence" value="ECO:0007669"/>
    <property type="project" value="TreeGrafter"/>
</dbReference>
<dbReference type="EnsemblMetazoa" id="XM_022798156">
    <property type="protein sequence ID" value="XP_022653891"/>
    <property type="gene ID" value="LOC111247352"/>
</dbReference>
<evidence type="ECO:0000313" key="6">
    <source>
        <dbReference type="Proteomes" id="UP000594260"/>
    </source>
</evidence>
<organism evidence="5 6">
    <name type="scientific">Varroa destructor</name>
    <name type="common">Honeybee mite</name>
    <dbReference type="NCBI Taxonomy" id="109461"/>
    <lineage>
        <taxon>Eukaryota</taxon>
        <taxon>Metazoa</taxon>
        <taxon>Ecdysozoa</taxon>
        <taxon>Arthropoda</taxon>
        <taxon>Chelicerata</taxon>
        <taxon>Arachnida</taxon>
        <taxon>Acari</taxon>
        <taxon>Parasitiformes</taxon>
        <taxon>Mesostigmata</taxon>
        <taxon>Gamasina</taxon>
        <taxon>Dermanyssoidea</taxon>
        <taxon>Varroidae</taxon>
        <taxon>Varroa</taxon>
    </lineage>
</organism>
<proteinExistence type="predicted"/>
<keyword evidence="4" id="KW-0732">Signal</keyword>
<dbReference type="InterPro" id="IPR000618">
    <property type="entry name" value="Insect_cuticle"/>
</dbReference>
<dbReference type="Proteomes" id="UP000594260">
    <property type="component" value="Unplaced"/>
</dbReference>
<dbReference type="RefSeq" id="XP_022653891.1">
    <property type="nucleotide sequence ID" value="XM_022798156.1"/>
</dbReference>
<feature type="signal peptide" evidence="4">
    <location>
        <begin position="1"/>
        <end position="24"/>
    </location>
</feature>
<evidence type="ECO:0000256" key="1">
    <source>
        <dbReference type="ARBA" id="ARBA00022460"/>
    </source>
</evidence>
<feature type="region of interest" description="Disordered" evidence="3">
    <location>
        <begin position="133"/>
        <end position="177"/>
    </location>
</feature>
<dbReference type="GO" id="GO:0042302">
    <property type="term" value="F:structural constituent of cuticle"/>
    <property type="evidence" value="ECO:0007669"/>
    <property type="project" value="UniProtKB-UniRule"/>
</dbReference>
<evidence type="ECO:0000313" key="5">
    <source>
        <dbReference type="EnsemblMetazoa" id="XP_022653891"/>
    </source>
</evidence>
<dbReference type="InterPro" id="IPR031311">
    <property type="entry name" value="CHIT_BIND_RR_consensus"/>
</dbReference>
<dbReference type="PROSITE" id="PS51155">
    <property type="entry name" value="CHIT_BIND_RR_2"/>
    <property type="match status" value="2"/>
</dbReference>
<dbReference type="GeneID" id="111247352"/>
<dbReference type="KEGG" id="vde:111247352"/>
<feature type="compositionally biased region" description="Low complexity" evidence="3">
    <location>
        <begin position="147"/>
        <end position="170"/>
    </location>
</feature>
<accession>A0A7M7M6U6</accession>
<evidence type="ECO:0000256" key="2">
    <source>
        <dbReference type="PROSITE-ProRule" id="PRU00497"/>
    </source>
</evidence>
<feature type="region of interest" description="Disordered" evidence="3">
    <location>
        <begin position="251"/>
        <end position="276"/>
    </location>
</feature>
<keyword evidence="1 2" id="KW-0193">Cuticle</keyword>
<evidence type="ECO:0000256" key="3">
    <source>
        <dbReference type="SAM" id="MobiDB-lite"/>
    </source>
</evidence>
<dbReference type="PANTHER" id="PTHR12236">
    <property type="entry name" value="STRUCTURAL CONTITUENT OF CUTICLE"/>
    <property type="match status" value="1"/>
</dbReference>
<dbReference type="OMA" id="AYVANHY"/>
<name>A0A7M7M6U6_VARDE</name>
<dbReference type="AlphaFoldDB" id="A0A7M7M6U6"/>
<dbReference type="Pfam" id="PF00379">
    <property type="entry name" value="Chitin_bind_4"/>
    <property type="match status" value="2"/>
</dbReference>
<dbReference type="PROSITE" id="PS00233">
    <property type="entry name" value="CHIT_BIND_RR_1"/>
    <property type="match status" value="2"/>
</dbReference>
<evidence type="ECO:0000256" key="4">
    <source>
        <dbReference type="SAM" id="SignalP"/>
    </source>
</evidence>
<dbReference type="InParanoid" id="A0A7M7M6U6"/>
<feature type="chain" id="PRO_5029603775" evidence="4">
    <location>
        <begin position="25"/>
        <end position="364"/>
    </location>
</feature>
<dbReference type="FunCoup" id="A0A7M7M6U6">
    <property type="interactions" value="38"/>
</dbReference>
<protein>
    <submittedName>
        <fullName evidence="5">Uncharacterized protein</fullName>
    </submittedName>
</protein>